<dbReference type="EMBL" id="MU268024">
    <property type="protein sequence ID" value="KAH7906405.1"/>
    <property type="molecule type" value="Genomic_DNA"/>
</dbReference>
<sequence length="427" mass="45897">MTDIEKCESPPQTSSPPDTASSLSTPAPPSPSEGGIAGNLTVIGAFLAMFSTFGQTNAFGSYQLWYSTNQLADYSPSDISWIGTMQLWVFFFTGGIIGRMFDAYGPTRLIVAGNIILSFSLMMTSIATKYYQFILAQGILFGVGFGLLFYPTVSATATHFTKYRGTALGIVMSGSSIGGVVFPIILQRLFNQLGFGWAVRISAFICFGCGTFSCFAVSSRLPKRTPGPWIDRASLKEVNFILFVAAGAICCLGAFVPLIYIVPYGQSNSISQALSFDLLSVINAGGTFGRILPAFLADIGGRFNYLIPCTLIAGIFCSAWWSQAHDLPSIMIFAAMYGFFIGPWFSLQISCLAQFSKMENIGARVGMLYSGVSFFALVGAPIAGALLTTQKGNYTGLIEWASASLICSSLIYLVVKLRLNKDVLAKV</sequence>
<gene>
    <name evidence="1" type="ORF">BJ138DRAFT_1094188</name>
</gene>
<name>A0ACB7ZZA7_9AGAM</name>
<accession>A0ACB7ZZA7</accession>
<evidence type="ECO:0000313" key="1">
    <source>
        <dbReference type="EMBL" id="KAH7906405.1"/>
    </source>
</evidence>
<organism evidence="1 2">
    <name type="scientific">Hygrophoropsis aurantiaca</name>
    <dbReference type="NCBI Taxonomy" id="72124"/>
    <lineage>
        <taxon>Eukaryota</taxon>
        <taxon>Fungi</taxon>
        <taxon>Dikarya</taxon>
        <taxon>Basidiomycota</taxon>
        <taxon>Agaricomycotina</taxon>
        <taxon>Agaricomycetes</taxon>
        <taxon>Agaricomycetidae</taxon>
        <taxon>Boletales</taxon>
        <taxon>Coniophorineae</taxon>
        <taxon>Hygrophoropsidaceae</taxon>
        <taxon>Hygrophoropsis</taxon>
    </lineage>
</organism>
<comment type="caution">
    <text evidence="1">The sequence shown here is derived from an EMBL/GenBank/DDBJ whole genome shotgun (WGS) entry which is preliminary data.</text>
</comment>
<protein>
    <submittedName>
        <fullName evidence="1">Major facilitator superfamily domain-containing protein</fullName>
    </submittedName>
</protein>
<keyword evidence="2" id="KW-1185">Reference proteome</keyword>
<dbReference type="Proteomes" id="UP000790377">
    <property type="component" value="Unassembled WGS sequence"/>
</dbReference>
<proteinExistence type="predicted"/>
<evidence type="ECO:0000313" key="2">
    <source>
        <dbReference type="Proteomes" id="UP000790377"/>
    </source>
</evidence>
<reference evidence="1" key="1">
    <citation type="journal article" date="2021" name="New Phytol.">
        <title>Evolutionary innovations through gain and loss of genes in the ectomycorrhizal Boletales.</title>
        <authorList>
            <person name="Wu G."/>
            <person name="Miyauchi S."/>
            <person name="Morin E."/>
            <person name="Kuo A."/>
            <person name="Drula E."/>
            <person name="Varga T."/>
            <person name="Kohler A."/>
            <person name="Feng B."/>
            <person name="Cao Y."/>
            <person name="Lipzen A."/>
            <person name="Daum C."/>
            <person name="Hundley H."/>
            <person name="Pangilinan J."/>
            <person name="Johnson J."/>
            <person name="Barry K."/>
            <person name="LaButti K."/>
            <person name="Ng V."/>
            <person name="Ahrendt S."/>
            <person name="Min B."/>
            <person name="Choi I.G."/>
            <person name="Park H."/>
            <person name="Plett J.M."/>
            <person name="Magnuson J."/>
            <person name="Spatafora J.W."/>
            <person name="Nagy L.G."/>
            <person name="Henrissat B."/>
            <person name="Grigoriev I.V."/>
            <person name="Yang Z.L."/>
            <person name="Xu J."/>
            <person name="Martin F.M."/>
        </authorList>
    </citation>
    <scope>NUCLEOTIDE SEQUENCE</scope>
    <source>
        <strain evidence="1">ATCC 28755</strain>
    </source>
</reference>